<dbReference type="EMBL" id="RKHR01000005">
    <property type="protein sequence ID" value="ROR99922.1"/>
    <property type="molecule type" value="Genomic_DNA"/>
</dbReference>
<dbReference type="Proteomes" id="UP000275394">
    <property type="component" value="Unassembled WGS sequence"/>
</dbReference>
<evidence type="ECO:0000313" key="3">
    <source>
        <dbReference type="Proteomes" id="UP000275394"/>
    </source>
</evidence>
<sequence>MESCDLTAVITLSNTLTELFSFDPAMFAAVLSGCIVTFISGHVTGKVIRLMSRS</sequence>
<reference evidence="2 3" key="1">
    <citation type="submission" date="2018-11" db="EMBL/GenBank/DDBJ databases">
        <title>Genomic Encyclopedia of Type Strains, Phase IV (KMG-IV): sequencing the most valuable type-strain genomes for metagenomic binning, comparative biology and taxonomic classification.</title>
        <authorList>
            <person name="Goeker M."/>
        </authorList>
    </citation>
    <scope>NUCLEOTIDE SEQUENCE [LARGE SCALE GENOMIC DNA]</scope>
    <source>
        <strain evidence="2 3">DSM 100316</strain>
    </source>
</reference>
<feature type="transmembrane region" description="Helical" evidence="1">
    <location>
        <begin position="25"/>
        <end position="45"/>
    </location>
</feature>
<gene>
    <name evidence="2" type="ORF">EDC56_2557</name>
</gene>
<keyword evidence="1" id="KW-1133">Transmembrane helix</keyword>
<comment type="caution">
    <text evidence="2">The sequence shown here is derived from an EMBL/GenBank/DDBJ whole genome shotgun (WGS) entry which is preliminary data.</text>
</comment>
<evidence type="ECO:0000256" key="1">
    <source>
        <dbReference type="SAM" id="Phobius"/>
    </source>
</evidence>
<organism evidence="2 3">
    <name type="scientific">Sinobacterium caligoides</name>
    <dbReference type="NCBI Taxonomy" id="933926"/>
    <lineage>
        <taxon>Bacteria</taxon>
        <taxon>Pseudomonadati</taxon>
        <taxon>Pseudomonadota</taxon>
        <taxon>Gammaproteobacteria</taxon>
        <taxon>Cellvibrionales</taxon>
        <taxon>Spongiibacteraceae</taxon>
        <taxon>Sinobacterium</taxon>
    </lineage>
</organism>
<keyword evidence="1" id="KW-0812">Transmembrane</keyword>
<dbReference type="AlphaFoldDB" id="A0A3N2DJF8"/>
<evidence type="ECO:0000313" key="2">
    <source>
        <dbReference type="EMBL" id="ROR99922.1"/>
    </source>
</evidence>
<accession>A0A3N2DJF8</accession>
<name>A0A3N2DJF8_9GAMM</name>
<protein>
    <submittedName>
        <fullName evidence="2">Uncharacterized protein</fullName>
    </submittedName>
</protein>
<keyword evidence="3" id="KW-1185">Reference proteome</keyword>
<proteinExistence type="predicted"/>
<keyword evidence="1" id="KW-0472">Membrane</keyword>